<feature type="compositionally biased region" description="Basic and acidic residues" evidence="1">
    <location>
        <begin position="1124"/>
        <end position="1143"/>
    </location>
</feature>
<gene>
    <name evidence="2" type="ORF">PHAECO_LOCUS8988</name>
</gene>
<evidence type="ECO:0000256" key="1">
    <source>
        <dbReference type="SAM" id="MobiDB-lite"/>
    </source>
</evidence>
<feature type="compositionally biased region" description="Polar residues" evidence="1">
    <location>
        <begin position="1037"/>
        <end position="1051"/>
    </location>
</feature>
<reference evidence="2" key="1">
    <citation type="submission" date="2022-01" db="EMBL/GenBank/DDBJ databases">
        <authorList>
            <person name="King R."/>
        </authorList>
    </citation>
    <scope>NUCLEOTIDE SEQUENCE</scope>
</reference>
<feature type="compositionally biased region" description="Basic and acidic residues" evidence="1">
    <location>
        <begin position="1268"/>
        <end position="1279"/>
    </location>
</feature>
<dbReference type="OrthoDB" id="6761993at2759"/>
<feature type="region of interest" description="Disordered" evidence="1">
    <location>
        <begin position="1405"/>
        <end position="1467"/>
    </location>
</feature>
<keyword evidence="3" id="KW-1185">Reference proteome</keyword>
<feature type="region of interest" description="Disordered" evidence="1">
    <location>
        <begin position="591"/>
        <end position="619"/>
    </location>
</feature>
<dbReference type="Proteomes" id="UP001153737">
    <property type="component" value="Chromosome 5"/>
</dbReference>
<feature type="region of interest" description="Disordered" evidence="1">
    <location>
        <begin position="325"/>
        <end position="570"/>
    </location>
</feature>
<accession>A0A9P0DR17</accession>
<feature type="compositionally biased region" description="Polar residues" evidence="1">
    <location>
        <begin position="1058"/>
        <end position="1071"/>
    </location>
</feature>
<feature type="compositionally biased region" description="Basic and acidic residues" evidence="1">
    <location>
        <begin position="1204"/>
        <end position="1213"/>
    </location>
</feature>
<feature type="region of interest" description="Disordered" evidence="1">
    <location>
        <begin position="1"/>
        <end position="283"/>
    </location>
</feature>
<feature type="compositionally biased region" description="Acidic residues" evidence="1">
    <location>
        <begin position="1347"/>
        <end position="1356"/>
    </location>
</feature>
<feature type="compositionally biased region" description="Polar residues" evidence="1">
    <location>
        <begin position="1250"/>
        <end position="1267"/>
    </location>
</feature>
<feature type="compositionally biased region" description="Basic and acidic residues" evidence="1">
    <location>
        <begin position="422"/>
        <end position="433"/>
    </location>
</feature>
<feature type="compositionally biased region" description="Basic and acidic residues" evidence="1">
    <location>
        <begin position="140"/>
        <end position="150"/>
    </location>
</feature>
<dbReference type="EMBL" id="OU896711">
    <property type="protein sequence ID" value="CAH1169548.1"/>
    <property type="molecule type" value="Genomic_DNA"/>
</dbReference>
<feature type="compositionally biased region" description="Basic and acidic residues" evidence="1">
    <location>
        <begin position="534"/>
        <end position="556"/>
    </location>
</feature>
<feature type="compositionally biased region" description="Polar residues" evidence="1">
    <location>
        <begin position="484"/>
        <end position="507"/>
    </location>
</feature>
<protein>
    <submittedName>
        <fullName evidence="2">Uncharacterized protein</fullName>
    </submittedName>
</protein>
<feature type="compositionally biased region" description="Basic and acidic residues" evidence="1">
    <location>
        <begin position="1222"/>
        <end position="1232"/>
    </location>
</feature>
<feature type="compositionally biased region" description="Polar residues" evidence="1">
    <location>
        <begin position="434"/>
        <end position="450"/>
    </location>
</feature>
<feature type="compositionally biased region" description="Basic and acidic residues" evidence="1">
    <location>
        <begin position="1162"/>
        <end position="1186"/>
    </location>
</feature>
<feature type="compositionally biased region" description="Basic and acidic residues" evidence="1">
    <location>
        <begin position="1079"/>
        <end position="1100"/>
    </location>
</feature>
<sequence length="1730" mass="193801">MPRTTDLLAEETAPVSSPLRRSSRIVAVNIPPAEVSKPSKTRRSSVSQENNDDEKAEAKLVRGRRAASITKEDPPPKPEPAKTRARRNSATTEPKEEPKLEPAKPRSRRSSVTTEPKENEVKRQPVGRRRSSATEDLETEQAKQTKEETLTRTLRGRRGSVQEDKPPEEDTNVRPTRSTRSASREVSLEPEEKKPATRGRRKSVDAQETESVEKKPVRTRRSSTDKLDGEPEVKLAKIAPTKPKRRLSITENAINLAPIEEQEGERKSLSPVPNKSSETIQLTPIKKKQEAAKAELDLSIINETSFVEENVDDKVTEVVVEVIEDSNEEAASRQPPEEKITTPKKSPRFRNSKSPTEVNNLKHEDTPTEKNRAKSPATPKKSPRILISQEQTVEKPKEDTENLAVEESSAPRKSPRIQAKARKSDSPGDHTKNESIQGATTENLDNNQSDASKEPPQEELNIEGDSVSKSDSPVSAELKKKELTYTSTGSDKSSGATTENLDNNQSDTSKETPQEDLNIEDDSVFKSDSPASAEIKKKESEEPLQKKSNVENDTVFKPEPPVSVELKKKESTYISTGSDDSFQFHLSDTRLESTSQEDEVDDLNTSKTSNSSDKENVAINVDDSMNQSKITAKTEIMKTLVNEKETMFEQNQVIARVSNVFRPKNIDFSFVEPMEVDKTGIDLDTTNFDKTVNESKLLASIPDESVDESFNLQLDVTKMESPNKSTKLTEPEIVEETKEVSAAGNLEKTFDKSPRVSSSELVVDVSDDSIVIVEDVDVDQSTVSKAAEMSVILEETANTTCTLECSKLATDESYIGISKKVDMSQDYEFDLPSEEDNEEMEKTHLLDTSKVNESEAITKPAKTDSIETSLNKSVSGEIELITREKINETEVIQDQPDLTVVEVKESNLSISKEQEENEIEAEAAKIEHQEKTDLKSKDADDVEIEAHASVKKNIDEKIQIIQDAPSEPDKDESLKLEDLEMEAHHVTEKGINVTISAADSTKDDICLDSEEKVLDKSATKNLSEEVTEQSKCIPVETSPQPTKDNKSNTSNLHDETSVNDTDNQDNTNIETQIDEGGEEEKAAEVEEMEKSFQDVLKEDGSIDVPKVEAIVELSNETTTDEPSEIPKENEEHSPLTETHDLNTSRKKKKGANKKLNESVAQEPERSNKEPENKSEETVATDTEKNHFNLFKFFKQDGTSDQDPESPKPEDKSSESNQNEVPKQTEHHLQESPRKKKKSKSKQLELPDGQTKIQPPQKTVSLEEFTNSKLDEFISRKMAEMEDELESSDPDDEEPSDSGDEGSSDSAEEESEDGDFLDTMAEEGEEDTPSDDSNQIVDEGESIHSESDQETEDEYDSNDSFICDNDKIELLPGEEYDLEDTKHKKRKSRIINVENIESDVITIERKEKPVKPKRKSRIISVSSSSEEDIEVDPTAESPTIETKEDIVPSTSQLMSDQGSSRRRSSSSITIIENINVQDIKDTALSERIHSLVDNFCTTIPKKGDISMNLSLEYARKSSSEDSLCSEKPEIKSTIVAQKSPKVVQKAPKAEETGGKRRSVKRTSSSYEEESPSKKGRLSTSLEDLNDDTQKHTPKRRLSQSLEELETKKRKKKTKKAKKAKEEAPSKRRRSSSEGDLQTQTFSLMNQLITDVRNRPKRVIKPTTSKPDASESWVIDVADMKPSTSIVTRREMENFKKNKRHPKDFRNEMLYDSSRVKRMDTKTLLKKKGAYY</sequence>
<reference evidence="2" key="2">
    <citation type="submission" date="2022-10" db="EMBL/GenBank/DDBJ databases">
        <authorList>
            <consortium name="ENA_rothamsted_submissions"/>
            <consortium name="culmorum"/>
            <person name="King R."/>
        </authorList>
    </citation>
    <scope>NUCLEOTIDE SEQUENCE</scope>
</reference>
<feature type="compositionally biased region" description="Acidic residues" evidence="1">
    <location>
        <begin position="1280"/>
        <end position="1329"/>
    </location>
</feature>
<feature type="compositionally biased region" description="Basic and acidic residues" evidence="1">
    <location>
        <begin position="70"/>
        <end position="82"/>
    </location>
</feature>
<feature type="region of interest" description="Disordered" evidence="1">
    <location>
        <begin position="1530"/>
        <end position="1638"/>
    </location>
</feature>
<name>A0A9P0DR17_PHACE</name>
<feature type="compositionally biased region" description="Basic and acidic residues" evidence="1">
    <location>
        <begin position="93"/>
        <end position="104"/>
    </location>
</feature>
<feature type="compositionally biased region" description="Polar residues" evidence="1">
    <location>
        <begin position="271"/>
        <end position="282"/>
    </location>
</feature>
<feature type="compositionally biased region" description="Polar residues" evidence="1">
    <location>
        <begin position="1447"/>
        <end position="1457"/>
    </location>
</feature>
<feature type="compositionally biased region" description="Basic residues" evidence="1">
    <location>
        <begin position="1606"/>
        <end position="1617"/>
    </location>
</feature>
<evidence type="ECO:0000313" key="3">
    <source>
        <dbReference type="Proteomes" id="UP001153737"/>
    </source>
</evidence>
<feature type="compositionally biased region" description="Basic and acidic residues" evidence="1">
    <location>
        <begin position="211"/>
        <end position="235"/>
    </location>
</feature>
<organism evidence="2 3">
    <name type="scientific">Phaedon cochleariae</name>
    <name type="common">Mustard beetle</name>
    <dbReference type="NCBI Taxonomy" id="80249"/>
    <lineage>
        <taxon>Eukaryota</taxon>
        <taxon>Metazoa</taxon>
        <taxon>Ecdysozoa</taxon>
        <taxon>Arthropoda</taxon>
        <taxon>Hexapoda</taxon>
        <taxon>Insecta</taxon>
        <taxon>Pterygota</taxon>
        <taxon>Neoptera</taxon>
        <taxon>Endopterygota</taxon>
        <taxon>Coleoptera</taxon>
        <taxon>Polyphaga</taxon>
        <taxon>Cucujiformia</taxon>
        <taxon>Chrysomeloidea</taxon>
        <taxon>Chrysomelidae</taxon>
        <taxon>Chrysomelinae</taxon>
        <taxon>Chrysomelini</taxon>
        <taxon>Phaedon</taxon>
    </lineage>
</organism>
<evidence type="ECO:0000313" key="2">
    <source>
        <dbReference type="EMBL" id="CAH1169548.1"/>
    </source>
</evidence>
<feature type="compositionally biased region" description="Basic and acidic residues" evidence="1">
    <location>
        <begin position="360"/>
        <end position="372"/>
    </location>
</feature>
<proteinExistence type="predicted"/>
<feature type="compositionally biased region" description="Basic and acidic residues" evidence="1">
    <location>
        <begin position="182"/>
        <end position="195"/>
    </location>
</feature>
<feature type="region of interest" description="Disordered" evidence="1">
    <location>
        <begin position="1015"/>
        <end position="1363"/>
    </location>
</feature>